<protein>
    <submittedName>
        <fullName evidence="1">Uncharacterized protein</fullName>
    </submittedName>
</protein>
<feature type="non-terminal residue" evidence="1">
    <location>
        <position position="126"/>
    </location>
</feature>
<sequence length="126" mass="14105">MHSHLASLADPKEFTIKVNGQVDDKEWKPMFIFPFTDDDVLLSACLMSGTDMPAFYFSSNRMPFVRFLDMQMTSNLKSSCNLVFDNYQQPANDVVFLEAVMTDAICLASHANGVKGAKPRDVSTQL</sequence>
<proteinExistence type="predicted"/>
<evidence type="ECO:0000313" key="1">
    <source>
        <dbReference type="EMBL" id="CRZ12291.1"/>
    </source>
</evidence>
<organism evidence="1">
    <name type="scientific">Spongospora subterranea</name>
    <dbReference type="NCBI Taxonomy" id="70186"/>
    <lineage>
        <taxon>Eukaryota</taxon>
        <taxon>Sar</taxon>
        <taxon>Rhizaria</taxon>
        <taxon>Endomyxa</taxon>
        <taxon>Phytomyxea</taxon>
        <taxon>Plasmodiophorida</taxon>
        <taxon>Plasmodiophoridae</taxon>
        <taxon>Spongospora</taxon>
    </lineage>
</organism>
<dbReference type="AlphaFoldDB" id="A0A0H5RF07"/>
<dbReference type="EMBL" id="HACM01011849">
    <property type="protein sequence ID" value="CRZ12291.1"/>
    <property type="molecule type" value="Transcribed_RNA"/>
</dbReference>
<name>A0A0H5RF07_9EUKA</name>
<reference evidence="1" key="1">
    <citation type="submission" date="2015-04" db="EMBL/GenBank/DDBJ databases">
        <title>The genome sequence of the plant pathogenic Rhizarian Plasmodiophora brassicae reveals insights in its biotrophic life cycle and the origin of chitin synthesis.</title>
        <authorList>
            <person name="Schwelm A."/>
            <person name="Fogelqvist J."/>
            <person name="Knaust A."/>
            <person name="Julke S."/>
            <person name="Lilja T."/>
            <person name="Dhandapani V."/>
            <person name="Bonilla-Rosso G."/>
            <person name="Karlsson M."/>
            <person name="Shevchenko A."/>
            <person name="Choi S.R."/>
            <person name="Kim H.G."/>
            <person name="Park J.Y."/>
            <person name="Lim Y.P."/>
            <person name="Ludwig-Muller J."/>
            <person name="Dixelius C."/>
        </authorList>
    </citation>
    <scope>NUCLEOTIDE SEQUENCE</scope>
    <source>
        <tissue evidence="1">Potato root galls</tissue>
    </source>
</reference>
<accession>A0A0H5RF07</accession>